<dbReference type="RefSeq" id="WP_170864473.1">
    <property type="nucleotide sequence ID" value="NZ_FQUS01000030.1"/>
</dbReference>
<feature type="transmembrane region" description="Helical" evidence="1">
    <location>
        <begin position="31"/>
        <end position="51"/>
    </location>
</feature>
<evidence type="ECO:0000313" key="3">
    <source>
        <dbReference type="Proteomes" id="UP000184041"/>
    </source>
</evidence>
<evidence type="ECO:0000313" key="2">
    <source>
        <dbReference type="EMBL" id="SHG49117.1"/>
    </source>
</evidence>
<name>A0A1M5K8L0_9BACT</name>
<sequence>MFPLLLTLIQQANEFSTSSEGREYAPPDGPLYYLVLIVSSLIVVGVVYYTIKWFIWPGEQSEDHIKRKILNEEN</sequence>
<organism evidence="2 3">
    <name type="scientific">Fodinibius roseus</name>
    <dbReference type="NCBI Taxonomy" id="1194090"/>
    <lineage>
        <taxon>Bacteria</taxon>
        <taxon>Pseudomonadati</taxon>
        <taxon>Balneolota</taxon>
        <taxon>Balneolia</taxon>
        <taxon>Balneolales</taxon>
        <taxon>Balneolaceae</taxon>
        <taxon>Fodinibius</taxon>
    </lineage>
</organism>
<keyword evidence="3" id="KW-1185">Reference proteome</keyword>
<keyword evidence="1" id="KW-0812">Transmembrane</keyword>
<keyword evidence="1" id="KW-1133">Transmembrane helix</keyword>
<proteinExistence type="predicted"/>
<reference evidence="2 3" key="1">
    <citation type="submission" date="2016-11" db="EMBL/GenBank/DDBJ databases">
        <authorList>
            <person name="Jaros S."/>
            <person name="Januszkiewicz K."/>
            <person name="Wedrychowicz H."/>
        </authorList>
    </citation>
    <scope>NUCLEOTIDE SEQUENCE [LARGE SCALE GENOMIC DNA]</scope>
    <source>
        <strain evidence="2 3">DSM 21986</strain>
    </source>
</reference>
<evidence type="ECO:0000256" key="1">
    <source>
        <dbReference type="SAM" id="Phobius"/>
    </source>
</evidence>
<gene>
    <name evidence="2" type="ORF">SAMN05443144_13022</name>
</gene>
<dbReference type="EMBL" id="FQUS01000030">
    <property type="protein sequence ID" value="SHG49117.1"/>
    <property type="molecule type" value="Genomic_DNA"/>
</dbReference>
<dbReference type="STRING" id="1194090.SAMN05443144_13022"/>
<accession>A0A1M5K8L0</accession>
<dbReference type="AlphaFoldDB" id="A0A1M5K8L0"/>
<dbReference type="Proteomes" id="UP000184041">
    <property type="component" value="Unassembled WGS sequence"/>
</dbReference>
<protein>
    <submittedName>
        <fullName evidence="2">Uncharacterized protein</fullName>
    </submittedName>
</protein>
<keyword evidence="1" id="KW-0472">Membrane</keyword>